<dbReference type="RefSeq" id="WP_015218090.1">
    <property type="nucleotide sequence ID" value="NC_019776.1"/>
</dbReference>
<dbReference type="AlphaFoldDB" id="K9Z1V3"/>
<name>K9Z1V3_CYAAP</name>
<evidence type="ECO:0000256" key="1">
    <source>
        <dbReference type="SAM" id="MobiDB-lite"/>
    </source>
</evidence>
<protein>
    <submittedName>
        <fullName evidence="2">Uncharacterized protein</fullName>
    </submittedName>
</protein>
<organism evidence="2 3">
    <name type="scientific">Cyanobacterium aponinum (strain PCC 10605)</name>
    <dbReference type="NCBI Taxonomy" id="755178"/>
    <lineage>
        <taxon>Bacteria</taxon>
        <taxon>Bacillati</taxon>
        <taxon>Cyanobacteriota</taxon>
        <taxon>Cyanophyceae</taxon>
        <taxon>Oscillatoriophycideae</taxon>
        <taxon>Chroococcales</taxon>
        <taxon>Geminocystaceae</taxon>
        <taxon>Cyanobacterium</taxon>
    </lineage>
</organism>
<feature type="region of interest" description="Disordered" evidence="1">
    <location>
        <begin position="42"/>
        <end position="63"/>
    </location>
</feature>
<feature type="compositionally biased region" description="Basic residues" evidence="1">
    <location>
        <begin position="50"/>
        <end position="63"/>
    </location>
</feature>
<accession>K9Z1V3</accession>
<gene>
    <name evidence="2" type="ordered locus">Cyan10605_0202</name>
</gene>
<keyword evidence="3" id="KW-1185">Reference proteome</keyword>
<dbReference type="KEGG" id="can:Cyan10605_0202"/>
<reference evidence="3" key="1">
    <citation type="journal article" date="2013" name="Proc. Natl. Acad. Sci. U.S.A.">
        <title>Improving the coverage of the cyanobacterial phylum using diversity-driven genome sequencing.</title>
        <authorList>
            <person name="Shih P.M."/>
            <person name="Wu D."/>
            <person name="Latifi A."/>
            <person name="Axen S.D."/>
            <person name="Fewer D.P."/>
            <person name="Talla E."/>
            <person name="Calteau A."/>
            <person name="Cai F."/>
            <person name="Tandeau de Marsac N."/>
            <person name="Rippka R."/>
            <person name="Herdman M."/>
            <person name="Sivonen K."/>
            <person name="Coursin T."/>
            <person name="Laurent T."/>
            <person name="Goodwin L."/>
            <person name="Nolan M."/>
            <person name="Davenport K.W."/>
            <person name="Han C.S."/>
            <person name="Rubin E.M."/>
            <person name="Eisen J.A."/>
            <person name="Woyke T."/>
            <person name="Gugger M."/>
            <person name="Kerfeld C.A."/>
        </authorList>
    </citation>
    <scope>NUCLEOTIDE SEQUENCE [LARGE SCALE GENOMIC DNA]</scope>
    <source>
        <strain evidence="3">PCC 10605</strain>
    </source>
</reference>
<sequence>MNNYTWVYIQNHPQETKRLLGINYEQLQQLIDYLKFLEDNENKAQETKKKPSPHQKKTSKHLW</sequence>
<dbReference type="EMBL" id="CP003947">
    <property type="protein sequence ID" value="AFZ52358.1"/>
    <property type="molecule type" value="Genomic_DNA"/>
</dbReference>
<dbReference type="Proteomes" id="UP000010480">
    <property type="component" value="Chromosome"/>
</dbReference>
<evidence type="ECO:0000313" key="3">
    <source>
        <dbReference type="Proteomes" id="UP000010480"/>
    </source>
</evidence>
<evidence type="ECO:0000313" key="2">
    <source>
        <dbReference type="EMBL" id="AFZ52358.1"/>
    </source>
</evidence>
<dbReference type="OrthoDB" id="465276at2"/>
<proteinExistence type="predicted"/>
<dbReference type="HOGENOM" id="CLU_2878350_0_0_3"/>
<dbReference type="STRING" id="755178.Cyan10605_0202"/>